<comment type="subcellular location">
    <subcellularLocation>
        <location evidence="1">Cell membrane</location>
        <topology evidence="1">Multi-pass membrane protein</topology>
    </subcellularLocation>
</comment>
<keyword evidence="7" id="KW-0915">Sodium</keyword>
<keyword evidence="5" id="KW-0812">Transmembrane</keyword>
<dbReference type="GO" id="GO:0005886">
    <property type="term" value="C:plasma membrane"/>
    <property type="evidence" value="ECO:0007669"/>
    <property type="project" value="UniProtKB-SubCell"/>
</dbReference>
<evidence type="ECO:0000256" key="6">
    <source>
        <dbReference type="ARBA" id="ARBA00022989"/>
    </source>
</evidence>
<protein>
    <submittedName>
        <fullName evidence="12">Uncharacterized protein</fullName>
    </submittedName>
</protein>
<dbReference type="Proteomes" id="UP000749559">
    <property type="component" value="Unassembled WGS sequence"/>
</dbReference>
<dbReference type="InterPro" id="IPR051163">
    <property type="entry name" value="Sodium:Solute_Symporter_SSF"/>
</dbReference>
<organism evidence="12 13">
    <name type="scientific">Owenia fusiformis</name>
    <name type="common">Polychaete worm</name>
    <dbReference type="NCBI Taxonomy" id="6347"/>
    <lineage>
        <taxon>Eukaryota</taxon>
        <taxon>Metazoa</taxon>
        <taxon>Spiralia</taxon>
        <taxon>Lophotrochozoa</taxon>
        <taxon>Annelida</taxon>
        <taxon>Polychaeta</taxon>
        <taxon>Sedentaria</taxon>
        <taxon>Canalipalpata</taxon>
        <taxon>Sabellida</taxon>
        <taxon>Oweniida</taxon>
        <taxon>Oweniidae</taxon>
        <taxon>Owenia</taxon>
    </lineage>
</organism>
<evidence type="ECO:0000256" key="1">
    <source>
        <dbReference type="ARBA" id="ARBA00004651"/>
    </source>
</evidence>
<reference evidence="12" key="1">
    <citation type="submission" date="2022-03" db="EMBL/GenBank/DDBJ databases">
        <authorList>
            <person name="Martin C."/>
        </authorList>
    </citation>
    <scope>NUCLEOTIDE SEQUENCE</scope>
</reference>
<keyword evidence="6" id="KW-1133">Transmembrane helix</keyword>
<accession>A0A8J1TS08</accession>
<evidence type="ECO:0000256" key="7">
    <source>
        <dbReference type="ARBA" id="ARBA00023053"/>
    </source>
</evidence>
<keyword evidence="9" id="KW-0472">Membrane</keyword>
<dbReference type="PROSITE" id="PS50283">
    <property type="entry name" value="NA_SOLUT_SYMP_3"/>
    <property type="match status" value="1"/>
</dbReference>
<comment type="caution">
    <text evidence="12">The sequence shown here is derived from an EMBL/GenBank/DDBJ whole genome shotgun (WGS) entry which is preliminary data.</text>
</comment>
<keyword evidence="4" id="KW-1003">Cell membrane</keyword>
<dbReference type="EMBL" id="CAIIXF020000007">
    <property type="protein sequence ID" value="CAH1790095.1"/>
    <property type="molecule type" value="Genomic_DNA"/>
</dbReference>
<dbReference type="PANTHER" id="PTHR42985">
    <property type="entry name" value="SODIUM-COUPLED MONOCARBOXYLATE TRANSPORTER"/>
    <property type="match status" value="1"/>
</dbReference>
<comment type="similarity">
    <text evidence="2 11">Belongs to the sodium:solute symporter (SSF) (TC 2.A.21) family.</text>
</comment>
<evidence type="ECO:0000256" key="8">
    <source>
        <dbReference type="ARBA" id="ARBA00023065"/>
    </source>
</evidence>
<dbReference type="OrthoDB" id="6132759at2759"/>
<dbReference type="InterPro" id="IPR001734">
    <property type="entry name" value="Na/solute_symporter"/>
</dbReference>
<dbReference type="GO" id="GO:0006814">
    <property type="term" value="P:sodium ion transport"/>
    <property type="evidence" value="ECO:0007669"/>
    <property type="project" value="UniProtKB-KW"/>
</dbReference>
<keyword evidence="10" id="KW-0739">Sodium transport</keyword>
<dbReference type="CDD" id="cd11492">
    <property type="entry name" value="SLC5sbd_NIS-SMVT"/>
    <property type="match status" value="1"/>
</dbReference>
<evidence type="ECO:0000256" key="3">
    <source>
        <dbReference type="ARBA" id="ARBA00022448"/>
    </source>
</evidence>
<keyword evidence="3" id="KW-0813">Transport</keyword>
<keyword evidence="8" id="KW-0406">Ion transport</keyword>
<evidence type="ECO:0000313" key="12">
    <source>
        <dbReference type="EMBL" id="CAH1790095.1"/>
    </source>
</evidence>
<dbReference type="Gene3D" id="1.20.1730.10">
    <property type="entry name" value="Sodium/glucose cotransporter"/>
    <property type="match status" value="1"/>
</dbReference>
<evidence type="ECO:0000256" key="9">
    <source>
        <dbReference type="ARBA" id="ARBA00023136"/>
    </source>
</evidence>
<dbReference type="PANTHER" id="PTHR42985:SF40">
    <property type="entry name" value="LD47995P-RELATED"/>
    <property type="match status" value="1"/>
</dbReference>
<evidence type="ECO:0000256" key="10">
    <source>
        <dbReference type="ARBA" id="ARBA00023201"/>
    </source>
</evidence>
<proteinExistence type="inferred from homology"/>
<gene>
    <name evidence="12" type="ORF">OFUS_LOCUS15350</name>
</gene>
<dbReference type="AlphaFoldDB" id="A0A8J1TS08"/>
<keyword evidence="13" id="KW-1185">Reference proteome</keyword>
<dbReference type="NCBIfam" id="TIGR00813">
    <property type="entry name" value="sss"/>
    <property type="match status" value="1"/>
</dbReference>
<evidence type="ECO:0000256" key="2">
    <source>
        <dbReference type="ARBA" id="ARBA00006434"/>
    </source>
</evidence>
<dbReference type="Pfam" id="PF00474">
    <property type="entry name" value="SSF"/>
    <property type="match status" value="1"/>
</dbReference>
<dbReference type="InterPro" id="IPR038377">
    <property type="entry name" value="Na/Glc_symporter_sf"/>
</dbReference>
<name>A0A8J1TS08_OWEFU</name>
<evidence type="ECO:0000256" key="5">
    <source>
        <dbReference type="ARBA" id="ARBA00022692"/>
    </source>
</evidence>
<evidence type="ECO:0000256" key="4">
    <source>
        <dbReference type="ARBA" id="ARBA00022475"/>
    </source>
</evidence>
<sequence length="705" mass="77308">MLPLERTFSPWDYVVFGVMLAISAGIGLFYAFTGGKQKTQKEYLMANRNMSTLPVAISICVSFLSAILILGTPAEMYRRGTMYWLNAFGICIAIIFAAVSFVPLLYPLKLTSSYEYLQLRFKSHAAKLTGTLILIVSQLLYMGIVLFSPSTALEAVTGIPTWVTVVVNGAVSTFYTFLGGMKAVVWTDVFQFVVMIGGLLAIVIKGTIEVGGIERVWEINQQSDRIEFFDFNTDPTQRHTFWGLIVGTTIGWLSTYGVNQASVQRYSSLPSKNKARVAILLNIPGILFLITICCVAGIVCFAYYQDKGCDPLKAGFVDNSNQLIPYFVMEVLDYPGLPGLFISCLFSGSLSTMSSTLNALSAITWEDMLKWKFDHIPESRKTLINKLMVLIYGAAGIGMAFLAQNLGGTVLQASLSFTGAAGGPLIGIFILGAVFPWANWIGVVVGGLVGLALPLWISFGAYFKKPFSPFKPTTILNCTYNSTVNMTYLQLGLPDIPDPTAGSPLTGIDSLYTVSYLWYPSIGAATAIILGLIVSCLTGFMSSDEVDAKYIMPIFDWIFCCIPRKSKNVLHCGLNQADRDEEIENWLKGREGDEADVSGVENGAFESEKSMKLERLPRTPSTTFDSNGIPVIEDIYHTVETKNNNSVPYPDYNNKGNFDQGAVYATSLAVNGDEMYPSAKKRNIANDGREQLPNNVKKGRESVMI</sequence>
<dbReference type="GO" id="GO:0015293">
    <property type="term" value="F:symporter activity"/>
    <property type="evidence" value="ECO:0007669"/>
    <property type="project" value="TreeGrafter"/>
</dbReference>
<evidence type="ECO:0000256" key="11">
    <source>
        <dbReference type="RuleBase" id="RU362091"/>
    </source>
</evidence>
<evidence type="ECO:0000313" key="13">
    <source>
        <dbReference type="Proteomes" id="UP000749559"/>
    </source>
</evidence>